<dbReference type="OrthoDB" id="5587616at2759"/>
<organism evidence="4 5">
    <name type="scientific">Bugula neritina</name>
    <name type="common">Brown bryozoan</name>
    <name type="synonym">Sertularia neritina</name>
    <dbReference type="NCBI Taxonomy" id="10212"/>
    <lineage>
        <taxon>Eukaryota</taxon>
        <taxon>Metazoa</taxon>
        <taxon>Spiralia</taxon>
        <taxon>Lophotrochozoa</taxon>
        <taxon>Bryozoa</taxon>
        <taxon>Gymnolaemata</taxon>
        <taxon>Cheilostomatida</taxon>
        <taxon>Flustrina</taxon>
        <taxon>Buguloidea</taxon>
        <taxon>Bugulidae</taxon>
        <taxon>Bugula</taxon>
    </lineage>
</organism>
<dbReference type="EMBL" id="VXIV02001556">
    <property type="protein sequence ID" value="KAF6031910.1"/>
    <property type="molecule type" value="Genomic_DNA"/>
</dbReference>
<feature type="compositionally biased region" description="Basic and acidic residues" evidence="3">
    <location>
        <begin position="160"/>
        <end position="182"/>
    </location>
</feature>
<evidence type="ECO:0000256" key="2">
    <source>
        <dbReference type="ARBA" id="ARBA00022803"/>
    </source>
</evidence>
<evidence type="ECO:0000256" key="1">
    <source>
        <dbReference type="ARBA" id="ARBA00022737"/>
    </source>
</evidence>
<evidence type="ECO:0000256" key="3">
    <source>
        <dbReference type="SAM" id="MobiDB-lite"/>
    </source>
</evidence>
<dbReference type="PANTHER" id="PTHR15081:SF1">
    <property type="entry name" value="NUCLEAR AUTOANTIGENIC SPERM PROTEIN"/>
    <property type="match status" value="1"/>
</dbReference>
<feature type="compositionally biased region" description="Polar residues" evidence="3">
    <location>
        <begin position="18"/>
        <end position="31"/>
    </location>
</feature>
<sequence>MSNDAEQLNLKEKEVYKCTTTNGHGNELGNQDEQKSESPEAEGLAEEKLGVGKKSLACGEYSQAVDLLGEACHILAAKFGDNSPQLADPYFYYGKALLELARTENTVLGNALDGVGAEEENEADLSESDQFEKTNGVSEEENEADLSESDQFEKTNGVSDSERDDVRGQRKETTQRKQRETSLKKMKTKLKPMHYQIQYPTRERILRKHLLTTQTLVLRRAARQLLLEKLLLTTLPVRRPPQLTVKRIW</sequence>
<feature type="region of interest" description="Disordered" evidence="3">
    <location>
        <begin position="15"/>
        <end position="46"/>
    </location>
</feature>
<dbReference type="GO" id="GO:0005654">
    <property type="term" value="C:nucleoplasm"/>
    <property type="evidence" value="ECO:0007669"/>
    <property type="project" value="TreeGrafter"/>
</dbReference>
<feature type="compositionally biased region" description="Acidic residues" evidence="3">
    <location>
        <begin position="138"/>
        <end position="150"/>
    </location>
</feature>
<keyword evidence="5" id="KW-1185">Reference proteome</keyword>
<dbReference type="PANTHER" id="PTHR15081">
    <property type="entry name" value="NUCLEAR AUTOANTIGENIC SPERM PROTEIN NASP -RELATED"/>
    <property type="match status" value="1"/>
</dbReference>
<comment type="caution">
    <text evidence="4">The sequence shown here is derived from an EMBL/GenBank/DDBJ whole genome shotgun (WGS) entry which is preliminary data.</text>
</comment>
<dbReference type="GO" id="GO:0034080">
    <property type="term" value="P:CENP-A containing chromatin assembly"/>
    <property type="evidence" value="ECO:0007669"/>
    <property type="project" value="TreeGrafter"/>
</dbReference>
<feature type="compositionally biased region" description="Acidic residues" evidence="3">
    <location>
        <begin position="117"/>
        <end position="129"/>
    </location>
</feature>
<feature type="region of interest" description="Disordered" evidence="3">
    <location>
        <begin position="117"/>
        <end position="182"/>
    </location>
</feature>
<dbReference type="GO" id="GO:0006335">
    <property type="term" value="P:DNA replication-dependent chromatin assembly"/>
    <property type="evidence" value="ECO:0007669"/>
    <property type="project" value="TreeGrafter"/>
</dbReference>
<dbReference type="GO" id="GO:0042393">
    <property type="term" value="F:histone binding"/>
    <property type="evidence" value="ECO:0007669"/>
    <property type="project" value="TreeGrafter"/>
</dbReference>
<keyword evidence="1" id="KW-0677">Repeat</keyword>
<dbReference type="Proteomes" id="UP000593567">
    <property type="component" value="Unassembled WGS sequence"/>
</dbReference>
<name>A0A7J7JZT1_BUGNE</name>
<dbReference type="AlphaFoldDB" id="A0A7J7JZT1"/>
<keyword evidence="2" id="KW-0802">TPR repeat</keyword>
<gene>
    <name evidence="4" type="ORF">EB796_009812</name>
</gene>
<evidence type="ECO:0000313" key="4">
    <source>
        <dbReference type="EMBL" id="KAF6031910.1"/>
    </source>
</evidence>
<evidence type="ECO:0000313" key="5">
    <source>
        <dbReference type="Proteomes" id="UP000593567"/>
    </source>
</evidence>
<dbReference type="InterPro" id="IPR051730">
    <property type="entry name" value="NASP-like"/>
</dbReference>
<accession>A0A7J7JZT1</accession>
<protein>
    <submittedName>
        <fullName evidence="4">Uncharacterized protein</fullName>
    </submittedName>
</protein>
<proteinExistence type="predicted"/>
<reference evidence="4" key="1">
    <citation type="submission" date="2020-06" db="EMBL/GenBank/DDBJ databases">
        <title>Draft genome of Bugula neritina, a colonial animal packing powerful symbionts and potential medicines.</title>
        <authorList>
            <person name="Rayko M."/>
        </authorList>
    </citation>
    <scope>NUCLEOTIDE SEQUENCE [LARGE SCALE GENOMIC DNA]</scope>
    <source>
        <strain evidence="4">Kwan_BN1</strain>
    </source>
</reference>